<keyword evidence="3 5" id="KW-1133">Transmembrane helix</keyword>
<sequence>MEMKRMSSSAWSVGDKKPRRSVMGGDFVRKVAEEEDASWVGRLRAKATQATSSVYMANFMVTVVFADAYCTCRDIDARADGLSGPPRVFSVLSDLCLVLYTAELLMYIFINGIRILRDWMICMDVVIITCGYIELVFNWAGESEGVVGISIVRALRLVRIFRLIRLLRKIRTLRELHKLAMMMATCAKTLVWSFLLCFLVMTLWSMLMVETVHPLLQ</sequence>
<feature type="transmembrane region" description="Helical" evidence="5">
    <location>
        <begin position="52"/>
        <end position="69"/>
    </location>
</feature>
<dbReference type="Proteomes" id="UP001642464">
    <property type="component" value="Unassembled WGS sequence"/>
</dbReference>
<feature type="transmembrane region" description="Helical" evidence="5">
    <location>
        <begin position="89"/>
        <end position="109"/>
    </location>
</feature>
<feature type="transmembrane region" description="Helical" evidence="5">
    <location>
        <begin position="185"/>
        <end position="207"/>
    </location>
</feature>
<evidence type="ECO:0000256" key="4">
    <source>
        <dbReference type="ARBA" id="ARBA00023136"/>
    </source>
</evidence>
<evidence type="ECO:0000256" key="3">
    <source>
        <dbReference type="ARBA" id="ARBA00022989"/>
    </source>
</evidence>
<keyword evidence="8" id="KW-1185">Reference proteome</keyword>
<dbReference type="PANTHER" id="PTHR10037:SF62">
    <property type="entry name" value="SODIUM CHANNEL PROTEIN 60E"/>
    <property type="match status" value="1"/>
</dbReference>
<name>A0ABP0NVI1_9DINO</name>
<protein>
    <submittedName>
        <fullName evidence="7">Potassium voltage-gated channel protein eag</fullName>
    </submittedName>
</protein>
<proteinExistence type="predicted"/>
<comment type="caution">
    <text evidence="7">The sequence shown here is derived from an EMBL/GenBank/DDBJ whole genome shotgun (WGS) entry which is preliminary data.</text>
</comment>
<evidence type="ECO:0000313" key="8">
    <source>
        <dbReference type="Proteomes" id="UP001642464"/>
    </source>
</evidence>
<dbReference type="InterPro" id="IPR043203">
    <property type="entry name" value="VGCC_Ca_Na"/>
</dbReference>
<comment type="subcellular location">
    <subcellularLocation>
        <location evidence="1">Membrane</location>
        <topology evidence="1">Multi-pass membrane protein</topology>
    </subcellularLocation>
</comment>
<evidence type="ECO:0000256" key="1">
    <source>
        <dbReference type="ARBA" id="ARBA00004141"/>
    </source>
</evidence>
<dbReference type="Gene3D" id="1.20.120.350">
    <property type="entry name" value="Voltage-gated potassium channels. Chain C"/>
    <property type="match status" value="1"/>
</dbReference>
<evidence type="ECO:0000256" key="5">
    <source>
        <dbReference type="SAM" id="Phobius"/>
    </source>
</evidence>
<dbReference type="InterPro" id="IPR027359">
    <property type="entry name" value="Volt_channel_dom_sf"/>
</dbReference>
<organism evidence="7 8">
    <name type="scientific">Durusdinium trenchii</name>
    <dbReference type="NCBI Taxonomy" id="1381693"/>
    <lineage>
        <taxon>Eukaryota</taxon>
        <taxon>Sar</taxon>
        <taxon>Alveolata</taxon>
        <taxon>Dinophyceae</taxon>
        <taxon>Suessiales</taxon>
        <taxon>Symbiodiniaceae</taxon>
        <taxon>Durusdinium</taxon>
    </lineage>
</organism>
<evidence type="ECO:0000313" key="7">
    <source>
        <dbReference type="EMBL" id="CAK9066752.1"/>
    </source>
</evidence>
<evidence type="ECO:0000259" key="6">
    <source>
        <dbReference type="Pfam" id="PF00520"/>
    </source>
</evidence>
<evidence type="ECO:0000256" key="2">
    <source>
        <dbReference type="ARBA" id="ARBA00022692"/>
    </source>
</evidence>
<dbReference type="PANTHER" id="PTHR10037">
    <property type="entry name" value="VOLTAGE-GATED CATION CHANNEL CALCIUM AND SODIUM"/>
    <property type="match status" value="1"/>
</dbReference>
<keyword evidence="4 5" id="KW-0472">Membrane</keyword>
<reference evidence="7 8" key="1">
    <citation type="submission" date="2024-02" db="EMBL/GenBank/DDBJ databases">
        <authorList>
            <person name="Chen Y."/>
            <person name="Shah S."/>
            <person name="Dougan E. K."/>
            <person name="Thang M."/>
            <person name="Chan C."/>
        </authorList>
    </citation>
    <scope>NUCLEOTIDE SEQUENCE [LARGE SCALE GENOMIC DNA]</scope>
</reference>
<dbReference type="InterPro" id="IPR005821">
    <property type="entry name" value="Ion_trans_dom"/>
</dbReference>
<accession>A0ABP0NVI1</accession>
<dbReference type="Pfam" id="PF00520">
    <property type="entry name" value="Ion_trans"/>
    <property type="match status" value="1"/>
</dbReference>
<dbReference type="EMBL" id="CAXAMM010030613">
    <property type="protein sequence ID" value="CAK9066752.1"/>
    <property type="molecule type" value="Genomic_DNA"/>
</dbReference>
<dbReference type="SUPFAM" id="SSF81324">
    <property type="entry name" value="Voltage-gated potassium channels"/>
    <property type="match status" value="1"/>
</dbReference>
<feature type="domain" description="Ion transport" evidence="6">
    <location>
        <begin position="55"/>
        <end position="210"/>
    </location>
</feature>
<gene>
    <name evidence="7" type="ORF">SCF082_LOCUS33914</name>
</gene>
<feature type="non-terminal residue" evidence="7">
    <location>
        <position position="217"/>
    </location>
</feature>
<keyword evidence="2 5" id="KW-0812">Transmembrane</keyword>